<dbReference type="PANTHER" id="PTHR33546:SF1">
    <property type="entry name" value="LARGE, MULTIFUNCTIONAL SECRETED PROTEIN"/>
    <property type="match status" value="1"/>
</dbReference>
<feature type="domain" description="Cytochrome c" evidence="6">
    <location>
        <begin position="642"/>
        <end position="739"/>
    </location>
</feature>
<dbReference type="EMBL" id="CP159289">
    <property type="protein sequence ID" value="XCH25092.1"/>
    <property type="molecule type" value="Genomic_DNA"/>
</dbReference>
<keyword evidence="1 4" id="KW-0349">Heme</keyword>
<dbReference type="InterPro" id="IPR009056">
    <property type="entry name" value="Cyt_c-like_dom"/>
</dbReference>
<gene>
    <name evidence="7" type="ORF">ABV298_01280</name>
</gene>
<dbReference type="PROSITE" id="PS51007">
    <property type="entry name" value="CYTC"/>
    <property type="match status" value="1"/>
</dbReference>
<protein>
    <submittedName>
        <fullName evidence="7">C-type cytochrome</fullName>
    </submittedName>
</protein>
<dbReference type="Pfam" id="PF00034">
    <property type="entry name" value="Cytochrom_C"/>
    <property type="match status" value="1"/>
</dbReference>
<evidence type="ECO:0000313" key="7">
    <source>
        <dbReference type="EMBL" id="XCH25092.1"/>
    </source>
</evidence>
<dbReference type="GO" id="GO:0046872">
    <property type="term" value="F:metal ion binding"/>
    <property type="evidence" value="ECO:0007669"/>
    <property type="project" value="UniProtKB-KW"/>
</dbReference>
<dbReference type="PANTHER" id="PTHR33546">
    <property type="entry name" value="LARGE, MULTIFUNCTIONAL SECRETED PROTEIN-RELATED"/>
    <property type="match status" value="1"/>
</dbReference>
<dbReference type="GO" id="GO:0020037">
    <property type="term" value="F:heme binding"/>
    <property type="evidence" value="ECO:0007669"/>
    <property type="project" value="InterPro"/>
</dbReference>
<proteinExistence type="predicted"/>
<reference evidence="7" key="1">
    <citation type="submission" date="2024-06" db="EMBL/GenBank/DDBJ databases">
        <title>Sequencing and assembly of the genome of Dyadobacter sp. strain 676, a symbiont of Cyamopsis tetragonoloba.</title>
        <authorList>
            <person name="Guro P."/>
            <person name="Sazanova A."/>
            <person name="Kuznetsova I."/>
            <person name="Belimov A."/>
            <person name="Safronova V."/>
        </authorList>
    </citation>
    <scope>NUCLEOTIDE SEQUENCE</scope>
    <source>
        <strain evidence="7">676</strain>
    </source>
</reference>
<dbReference type="Pfam" id="PF23500">
    <property type="entry name" value="DUF7133"/>
    <property type="match status" value="1"/>
</dbReference>
<sequence length="773" mass="85738">MKKYRYPLVILAVSFLLVYCKTNKQTSQQTASSATTTVAKEERPAPATGKSPFIPASETIAKMVIEDGFEVKLVAAEPLVSAPVAMQFDDKARMWVVEMVGYMPDTIGTGEDIPNGNIVVLDDKNKDGVYDDRKVVIDSLVLPRAICLIDNGILVAEPTNLWFYELKNDQVVKKTLVDPKYTEGGNVEHQPNGLLRAMDNWIYNAKSDKRYRRIGGKWVIEHTHFRGQWGICQDNYGRLYYNNNSQNLLGDYFPAGFGAWNRNQKGVAGYNEKAVANNKVYPLHPTPGVNRGYMKNVLDDSLRLNEFTAAAAPVVYRGDLFGKNYDFNAFVPEPSANLVKRNILTENGYVVKGDIAYKGREFLASTDERFRPVSLYNAPDGSLFVLDMYRGIIQHKTYLTPYLKDQIGKRDLTQPLSAGRIYKIIPKGSRPKPGTIPDGAQELVKLLGHANGWVRDRAQQKLVDGKYNQTVPALREAIKQTADPLLAIHALWTLEGLNSLKPEEALAWMRQSSWTFRAQGLYASAAVITPTSYPQFVTAFNTMVDSGDSLSAPYIAFLSRSIEKFDPNAARGLLNKLAVKYPNNRYVADAVISTLQGQEEAFQSAIAGSVTDPNAVLNKQLARVVTGIRNAMGNRNPEMLKKEFPKGEALFTSVCQTCHGADGGGVKSLAPPLNQSEWVTGNKDKLISIVLFGLTGPVKVNGHIYQTPEVSGDMPGIGYDKDMPNEDIAQLLSFIRRSWRNNADKVTTEEVAKVRTKLQGREKAFTEAELNGI</sequence>
<dbReference type="RefSeq" id="WP_353720395.1">
    <property type="nucleotide sequence ID" value="NZ_CP159289.1"/>
</dbReference>
<organism evidence="7">
    <name type="scientific">Dyadobacter sp. 676</name>
    <dbReference type="NCBI Taxonomy" id="3088362"/>
    <lineage>
        <taxon>Bacteria</taxon>
        <taxon>Pseudomonadati</taxon>
        <taxon>Bacteroidota</taxon>
        <taxon>Cytophagia</taxon>
        <taxon>Cytophagales</taxon>
        <taxon>Spirosomataceae</taxon>
        <taxon>Dyadobacter</taxon>
    </lineage>
</organism>
<name>A0AAU8FKF5_9BACT</name>
<keyword evidence="3 4" id="KW-0408">Iron</keyword>
<feature type="compositionally biased region" description="Low complexity" evidence="5">
    <location>
        <begin position="29"/>
        <end position="38"/>
    </location>
</feature>
<feature type="region of interest" description="Disordered" evidence="5">
    <location>
        <begin position="29"/>
        <end position="53"/>
    </location>
</feature>
<dbReference type="AlphaFoldDB" id="A0AAU8FKF5"/>
<evidence type="ECO:0000256" key="2">
    <source>
        <dbReference type="ARBA" id="ARBA00022723"/>
    </source>
</evidence>
<dbReference type="SUPFAM" id="SSF46626">
    <property type="entry name" value="Cytochrome c"/>
    <property type="match status" value="1"/>
</dbReference>
<accession>A0AAU8FKF5</accession>
<dbReference type="SUPFAM" id="SSF63825">
    <property type="entry name" value="YWTD domain"/>
    <property type="match status" value="1"/>
</dbReference>
<dbReference type="GO" id="GO:0009055">
    <property type="term" value="F:electron transfer activity"/>
    <property type="evidence" value="ECO:0007669"/>
    <property type="project" value="InterPro"/>
</dbReference>
<dbReference type="InterPro" id="IPR055557">
    <property type="entry name" value="DUF7133"/>
</dbReference>
<keyword evidence="2 4" id="KW-0479">Metal-binding</keyword>
<dbReference type="Gene3D" id="1.10.760.10">
    <property type="entry name" value="Cytochrome c-like domain"/>
    <property type="match status" value="1"/>
</dbReference>
<evidence type="ECO:0000256" key="5">
    <source>
        <dbReference type="SAM" id="MobiDB-lite"/>
    </source>
</evidence>
<evidence type="ECO:0000256" key="1">
    <source>
        <dbReference type="ARBA" id="ARBA00022617"/>
    </source>
</evidence>
<dbReference type="InterPro" id="IPR036909">
    <property type="entry name" value="Cyt_c-like_dom_sf"/>
</dbReference>
<evidence type="ECO:0000256" key="4">
    <source>
        <dbReference type="PROSITE-ProRule" id="PRU00433"/>
    </source>
</evidence>
<evidence type="ECO:0000259" key="6">
    <source>
        <dbReference type="PROSITE" id="PS51007"/>
    </source>
</evidence>
<evidence type="ECO:0000256" key="3">
    <source>
        <dbReference type="ARBA" id="ARBA00023004"/>
    </source>
</evidence>